<dbReference type="RefSeq" id="XP_030852073.1">
    <property type="nucleotide sequence ID" value="XM_030996213.1"/>
</dbReference>
<dbReference type="AlphaFoldDB" id="A0A7M7PJ99"/>
<keyword evidence="5" id="KW-0812">Transmembrane</keyword>
<dbReference type="GO" id="GO:0003828">
    <property type="term" value="F:alpha-N-acetylneuraminate alpha-2,8-sialyltransferase activity"/>
    <property type="evidence" value="ECO:0000318"/>
    <property type="project" value="GO_Central"/>
</dbReference>
<dbReference type="OrthoDB" id="10352735at2759"/>
<evidence type="ECO:0000256" key="11">
    <source>
        <dbReference type="SAM" id="MobiDB-lite"/>
    </source>
</evidence>
<dbReference type="RefSeq" id="XP_030852074.1">
    <property type="nucleotide sequence ID" value="XM_030996214.1"/>
</dbReference>
<proteinExistence type="inferred from homology"/>
<name>A0A7M7PJ99_STRPU</name>
<evidence type="ECO:0000256" key="9">
    <source>
        <dbReference type="ARBA" id="ARBA00023136"/>
    </source>
</evidence>
<evidence type="ECO:0000256" key="10">
    <source>
        <dbReference type="ARBA" id="ARBA00023180"/>
    </source>
</evidence>
<dbReference type="GO" id="GO:0009311">
    <property type="term" value="P:oligosaccharide metabolic process"/>
    <property type="evidence" value="ECO:0000318"/>
    <property type="project" value="GO_Central"/>
</dbReference>
<evidence type="ECO:0000256" key="6">
    <source>
        <dbReference type="ARBA" id="ARBA00022968"/>
    </source>
</evidence>
<organism evidence="12 13">
    <name type="scientific">Strongylocentrotus purpuratus</name>
    <name type="common">Purple sea urchin</name>
    <dbReference type="NCBI Taxonomy" id="7668"/>
    <lineage>
        <taxon>Eukaryota</taxon>
        <taxon>Metazoa</taxon>
        <taxon>Echinodermata</taxon>
        <taxon>Eleutherozoa</taxon>
        <taxon>Echinozoa</taxon>
        <taxon>Echinoidea</taxon>
        <taxon>Euechinoidea</taxon>
        <taxon>Echinacea</taxon>
        <taxon>Camarodonta</taxon>
        <taxon>Echinidea</taxon>
        <taxon>Strongylocentrotidae</taxon>
        <taxon>Strongylocentrotus</taxon>
    </lineage>
</organism>
<feature type="region of interest" description="Disordered" evidence="11">
    <location>
        <begin position="115"/>
        <end position="142"/>
    </location>
</feature>
<dbReference type="RefSeq" id="XP_030852071.1">
    <property type="nucleotide sequence ID" value="XM_030996211.1"/>
</dbReference>
<dbReference type="KEGG" id="spu:100889741"/>
<evidence type="ECO:0000256" key="5">
    <source>
        <dbReference type="ARBA" id="ARBA00022692"/>
    </source>
</evidence>
<evidence type="ECO:0000313" key="13">
    <source>
        <dbReference type="Proteomes" id="UP000007110"/>
    </source>
</evidence>
<evidence type="ECO:0000256" key="2">
    <source>
        <dbReference type="ARBA" id="ARBA00006003"/>
    </source>
</evidence>
<keyword evidence="4" id="KW-0808">Transferase</keyword>
<evidence type="ECO:0000256" key="3">
    <source>
        <dbReference type="ARBA" id="ARBA00022676"/>
    </source>
</evidence>
<dbReference type="Gene3D" id="3.90.1480.20">
    <property type="entry name" value="Glycosyl transferase family 29"/>
    <property type="match status" value="1"/>
</dbReference>
<evidence type="ECO:0000256" key="7">
    <source>
        <dbReference type="ARBA" id="ARBA00022989"/>
    </source>
</evidence>
<keyword evidence="3" id="KW-0328">Glycosyltransferase</keyword>
<evidence type="ECO:0000313" key="12">
    <source>
        <dbReference type="EnsemblMetazoa" id="XP_030852071"/>
    </source>
</evidence>
<dbReference type="PANTHER" id="PTHR11987:SF54">
    <property type="entry name" value="ST8 ALPHA-N-ACETYL-NEURAMINIDE ALPHA-2,8-SIALYLTRANSFERASE 6"/>
    <property type="match status" value="1"/>
</dbReference>
<dbReference type="OMA" id="RSIRRWC"/>
<evidence type="ECO:0000256" key="8">
    <source>
        <dbReference type="ARBA" id="ARBA00023034"/>
    </source>
</evidence>
<dbReference type="InterPro" id="IPR001675">
    <property type="entry name" value="Glyco_trans_29"/>
</dbReference>
<sequence>MISRKRVIYKCVALLGAACLILFVIKSNRATSSDDDVPRLMGREHINDQESMDLQALHIALRSRGKVDGQYTTRTLSAKDGPKELSGVEDIVHEEQNEWINSAQLNAKFQLSNDLHQGDSKEPHPPVQENVETLDEPRSQDEWKRHLPVIIDGEHLQDDFDHDPRQDGEQNDEGLLKDAKGKLKAFVKPDGVADVARAAAFVDKTPPIVKNKTAPAKPARKRVRVIRRTVRNGKVIHEEVVGIKTVITNPDTNATKIVVKGDVHIRSYDEVWYSDILNGNFKANQVQLRNKTRDTPYLTEKLWRFQDTNSERLFLYERMIQHGWRKNLTNLMHLRQELSESGVDAANDLVVTQENAQLGSSLPFYISTKVPVGDKTERVYSYNVSAEFRKNIPEVSPFRGKKYKRCAVVGNSGSILNSGCGAEIDDFDMIFRCNAAPIDKYAHDAGWKSNITTFNPSIFYRRFNALQTRDDYLHFMQNITQYNGYIWLACFGSAALHNVCLTPVLAQGSRKPNEPHLVVSNPNQFANFWQFWKTRNVSKTPSTGFFMTHAALELCEETHLYGFWPFPLRLDSGFERVPYHYFDDLVVSKRHGMSDEFSVFLQYHELGILRIHTGKCQSEKT</sequence>
<dbReference type="EnsemblMetazoa" id="XM_030996212">
    <property type="protein sequence ID" value="XP_030852072"/>
    <property type="gene ID" value="LOC100889741"/>
</dbReference>
<keyword evidence="8" id="KW-0333">Golgi apparatus</keyword>
<dbReference type="EnsemblMetazoa" id="XM_030996214">
    <property type="protein sequence ID" value="XP_030852074"/>
    <property type="gene ID" value="LOC100889741"/>
</dbReference>
<dbReference type="Proteomes" id="UP000007110">
    <property type="component" value="Unassembled WGS sequence"/>
</dbReference>
<keyword evidence="6" id="KW-0735">Signal-anchor</keyword>
<dbReference type="InterPro" id="IPR050943">
    <property type="entry name" value="Glycosyltr_29_Sialyltrsf"/>
</dbReference>
<dbReference type="PANTHER" id="PTHR11987">
    <property type="entry name" value="ALPHA-2,8-SIALYLTRANSFERASE"/>
    <property type="match status" value="1"/>
</dbReference>
<keyword evidence="9" id="KW-0472">Membrane</keyword>
<dbReference type="EnsemblMetazoa" id="XM_030996213">
    <property type="protein sequence ID" value="XP_030852073"/>
    <property type="gene ID" value="LOC100889741"/>
</dbReference>
<dbReference type="GeneID" id="100889741"/>
<dbReference type="EnsemblMetazoa" id="XM_030996211">
    <property type="protein sequence ID" value="XP_030852071"/>
    <property type="gene ID" value="LOC100889741"/>
</dbReference>
<accession>A0A7M7PJ99</accession>
<dbReference type="GO" id="GO:0006491">
    <property type="term" value="P:N-glycan processing"/>
    <property type="evidence" value="ECO:0000318"/>
    <property type="project" value="GO_Central"/>
</dbReference>
<dbReference type="GO" id="GO:0000139">
    <property type="term" value="C:Golgi membrane"/>
    <property type="evidence" value="ECO:0007669"/>
    <property type="project" value="UniProtKB-SubCell"/>
</dbReference>
<reference evidence="13" key="1">
    <citation type="submission" date="2015-02" db="EMBL/GenBank/DDBJ databases">
        <title>Genome sequencing for Strongylocentrotus purpuratus.</title>
        <authorList>
            <person name="Murali S."/>
            <person name="Liu Y."/>
            <person name="Vee V."/>
            <person name="English A."/>
            <person name="Wang M."/>
            <person name="Skinner E."/>
            <person name="Han Y."/>
            <person name="Muzny D.M."/>
            <person name="Worley K.C."/>
            <person name="Gibbs R.A."/>
        </authorList>
    </citation>
    <scope>NUCLEOTIDE SEQUENCE</scope>
</reference>
<evidence type="ECO:0000256" key="4">
    <source>
        <dbReference type="ARBA" id="ARBA00022679"/>
    </source>
</evidence>
<comment type="subcellular location">
    <subcellularLocation>
        <location evidence="1">Golgi apparatus membrane</location>
        <topology evidence="1">Single-pass type II membrane protein</topology>
    </subcellularLocation>
</comment>
<dbReference type="CDD" id="cd23963">
    <property type="entry name" value="GT29_ST8SIA"/>
    <property type="match status" value="1"/>
</dbReference>
<dbReference type="RefSeq" id="XP_030852072.1">
    <property type="nucleotide sequence ID" value="XM_030996212.1"/>
</dbReference>
<dbReference type="Pfam" id="PF00777">
    <property type="entry name" value="Glyco_transf_29"/>
    <property type="match status" value="1"/>
</dbReference>
<dbReference type="FunCoup" id="A0A7M7PJ99">
    <property type="interactions" value="115"/>
</dbReference>
<evidence type="ECO:0000256" key="1">
    <source>
        <dbReference type="ARBA" id="ARBA00004323"/>
    </source>
</evidence>
<dbReference type="InParanoid" id="A0A7M7PJ99"/>
<keyword evidence="13" id="KW-1185">Reference proteome</keyword>
<protein>
    <submittedName>
        <fullName evidence="12">Uncharacterized protein</fullName>
    </submittedName>
</protein>
<keyword evidence="10" id="KW-0325">Glycoprotein</keyword>
<dbReference type="InterPro" id="IPR038578">
    <property type="entry name" value="GT29-like_sf"/>
</dbReference>
<keyword evidence="7" id="KW-1133">Transmembrane helix</keyword>
<reference evidence="12" key="2">
    <citation type="submission" date="2021-01" db="UniProtKB">
        <authorList>
            <consortium name="EnsemblMetazoa"/>
        </authorList>
    </citation>
    <scope>IDENTIFICATION</scope>
</reference>
<comment type="similarity">
    <text evidence="2">Belongs to the glycosyltransferase 29 family.</text>
</comment>